<evidence type="ECO:0000313" key="3">
    <source>
        <dbReference type="Proteomes" id="UP000603865"/>
    </source>
</evidence>
<evidence type="ECO:0000313" key="2">
    <source>
        <dbReference type="EMBL" id="GGR11666.1"/>
    </source>
</evidence>
<organism evidence="2 3">
    <name type="scientific">Deinococcus ruber</name>
    <dbReference type="NCBI Taxonomy" id="1848197"/>
    <lineage>
        <taxon>Bacteria</taxon>
        <taxon>Thermotogati</taxon>
        <taxon>Deinococcota</taxon>
        <taxon>Deinococci</taxon>
        <taxon>Deinococcales</taxon>
        <taxon>Deinococcaceae</taxon>
        <taxon>Deinococcus</taxon>
    </lineage>
</organism>
<dbReference type="PROSITE" id="PS51257">
    <property type="entry name" value="PROKAR_LIPOPROTEIN"/>
    <property type="match status" value="1"/>
</dbReference>
<dbReference type="Proteomes" id="UP000603865">
    <property type="component" value="Unassembled WGS sequence"/>
</dbReference>
<reference evidence="2" key="1">
    <citation type="journal article" date="2014" name="Int. J. Syst. Evol. Microbiol.">
        <title>Complete genome sequence of Corynebacterium casei LMG S-19264T (=DSM 44701T), isolated from a smear-ripened cheese.</title>
        <authorList>
            <consortium name="US DOE Joint Genome Institute (JGI-PGF)"/>
            <person name="Walter F."/>
            <person name="Albersmeier A."/>
            <person name="Kalinowski J."/>
            <person name="Ruckert C."/>
        </authorList>
    </citation>
    <scope>NUCLEOTIDE SEQUENCE</scope>
    <source>
        <strain evidence="2">JCM 31311</strain>
    </source>
</reference>
<dbReference type="EMBL" id="BMQL01000013">
    <property type="protein sequence ID" value="GGR11666.1"/>
    <property type="molecule type" value="Genomic_DNA"/>
</dbReference>
<dbReference type="AlphaFoldDB" id="A0A918C9B4"/>
<evidence type="ECO:0000256" key="1">
    <source>
        <dbReference type="SAM" id="SignalP"/>
    </source>
</evidence>
<reference evidence="2" key="2">
    <citation type="submission" date="2020-09" db="EMBL/GenBank/DDBJ databases">
        <authorList>
            <person name="Sun Q."/>
            <person name="Ohkuma M."/>
        </authorList>
    </citation>
    <scope>NUCLEOTIDE SEQUENCE</scope>
    <source>
        <strain evidence="2">JCM 31311</strain>
    </source>
</reference>
<keyword evidence="3" id="KW-1185">Reference proteome</keyword>
<comment type="caution">
    <text evidence="2">The sequence shown here is derived from an EMBL/GenBank/DDBJ whole genome shotgun (WGS) entry which is preliminary data.</text>
</comment>
<accession>A0A918C9B4</accession>
<keyword evidence="1" id="KW-0732">Signal</keyword>
<dbReference type="RefSeq" id="WP_189090930.1">
    <property type="nucleotide sequence ID" value="NZ_BMQL01000013.1"/>
</dbReference>
<feature type="signal peptide" evidence="1">
    <location>
        <begin position="1"/>
        <end position="21"/>
    </location>
</feature>
<proteinExistence type="predicted"/>
<evidence type="ECO:0008006" key="4">
    <source>
        <dbReference type="Google" id="ProtNLM"/>
    </source>
</evidence>
<name>A0A918C9B4_9DEIO</name>
<sequence length="152" mass="15760">MKPILLISLAFASLLAACAPATQQSTLQPRATVFISSGSASPASGVSGLVHTTLPTTRTTCSGTGYGFASKVSVDLNLTADNQDSTAKGVMTINGDTQTLTLTGFVQPKPQGVYFSLTGSSNTVLQGTLDQGTFTGNFNRRSTSFVFQLHCS</sequence>
<protein>
    <recommendedName>
        <fullName evidence="4">Lipoprotein</fullName>
    </recommendedName>
</protein>
<gene>
    <name evidence="2" type="ORF">GCM10008957_25850</name>
</gene>
<feature type="chain" id="PRO_5036746270" description="Lipoprotein" evidence="1">
    <location>
        <begin position="22"/>
        <end position="152"/>
    </location>
</feature>